<keyword evidence="3" id="KW-1185">Reference proteome</keyword>
<proteinExistence type="inferred from homology"/>
<dbReference type="Proteomes" id="UP000286974">
    <property type="component" value="Unassembled WGS sequence"/>
</dbReference>
<dbReference type="GO" id="GO:0030170">
    <property type="term" value="F:pyridoxal phosphate binding"/>
    <property type="evidence" value="ECO:0007669"/>
    <property type="project" value="InterPro"/>
</dbReference>
<name>A0A401FJC6_9LACO</name>
<dbReference type="PANTHER" id="PTHR45688">
    <property type="match status" value="1"/>
</dbReference>
<dbReference type="GO" id="GO:0008483">
    <property type="term" value="F:transaminase activity"/>
    <property type="evidence" value="ECO:0007669"/>
    <property type="project" value="UniProtKB-KW"/>
</dbReference>
<gene>
    <name evidence="2" type="ORF">NBRC111893_641</name>
</gene>
<dbReference type="SUPFAM" id="SSF53383">
    <property type="entry name" value="PLP-dependent transferases"/>
    <property type="match status" value="1"/>
</dbReference>
<keyword evidence="2" id="KW-0032">Aminotransferase</keyword>
<evidence type="ECO:0000313" key="3">
    <source>
        <dbReference type="Proteomes" id="UP000286974"/>
    </source>
</evidence>
<accession>A0A401FJC6</accession>
<dbReference type="Pfam" id="PF00202">
    <property type="entry name" value="Aminotran_3"/>
    <property type="match status" value="1"/>
</dbReference>
<sequence>MASLEAPANTFTTAANPVCCAAALATLDILEDDELANKSKVDGEYAKAKFLEMQQNHPNIGDVRMWGLNGGIELVKDRESQAADPDFATKVIYYAFQHGVVLITLCGNILRFQPPLVITRDQLDTALSVLDDAFTAVENGEVSLPANAGKIGW</sequence>
<dbReference type="InterPro" id="IPR015422">
    <property type="entry name" value="PyrdxlP-dep_Trfase_small"/>
</dbReference>
<dbReference type="EMBL" id="BEXA01000001">
    <property type="protein sequence ID" value="GAY72495.1"/>
    <property type="molecule type" value="Genomic_DNA"/>
</dbReference>
<dbReference type="InterPro" id="IPR005814">
    <property type="entry name" value="Aminotrans_3"/>
</dbReference>
<comment type="caution">
    <text evidence="2">The sequence shown here is derived from an EMBL/GenBank/DDBJ whole genome shotgun (WGS) entry which is preliminary data.</text>
</comment>
<comment type="similarity">
    <text evidence="1">Belongs to the class-III pyridoxal-phosphate-dependent aminotransferase family.</text>
</comment>
<protein>
    <submittedName>
        <fullName evidence="2">Aminotransferase</fullName>
    </submittedName>
</protein>
<dbReference type="AlphaFoldDB" id="A0A401FJC6"/>
<dbReference type="InterPro" id="IPR015424">
    <property type="entry name" value="PyrdxlP-dep_Trfase"/>
</dbReference>
<organism evidence="2 3">
    <name type="scientific">Lentilactobacillus kosonis</name>
    <dbReference type="NCBI Taxonomy" id="2810561"/>
    <lineage>
        <taxon>Bacteria</taxon>
        <taxon>Bacillati</taxon>
        <taxon>Bacillota</taxon>
        <taxon>Bacilli</taxon>
        <taxon>Lactobacillales</taxon>
        <taxon>Lactobacillaceae</taxon>
        <taxon>Lentilactobacillus</taxon>
    </lineage>
</organism>
<evidence type="ECO:0000313" key="2">
    <source>
        <dbReference type="EMBL" id="GAY72495.1"/>
    </source>
</evidence>
<reference evidence="2 3" key="1">
    <citation type="submission" date="2017-11" db="EMBL/GenBank/DDBJ databases">
        <title>Draft Genome Sequence of Lactobacillus curieae NBRC 111893 isolated from Koso, a Japanese sugar-Vegetable Fermented Beverage.</title>
        <authorList>
            <person name="Chiou T.Y."/>
            <person name="Oshima K."/>
            <person name="Suda W."/>
            <person name="Hattori M."/>
            <person name="Takahashi T."/>
        </authorList>
    </citation>
    <scope>NUCLEOTIDE SEQUENCE [LARGE SCALE GENOMIC DNA]</scope>
    <source>
        <strain evidence="2 3">NBRC111893</strain>
    </source>
</reference>
<dbReference type="PANTHER" id="PTHR45688:SF13">
    <property type="entry name" value="ALANINE--GLYOXYLATE AMINOTRANSFERASE 2-LIKE"/>
    <property type="match status" value="1"/>
</dbReference>
<evidence type="ECO:0000256" key="1">
    <source>
        <dbReference type="ARBA" id="ARBA00008954"/>
    </source>
</evidence>
<dbReference type="Gene3D" id="3.90.1150.10">
    <property type="entry name" value="Aspartate Aminotransferase, domain 1"/>
    <property type="match status" value="1"/>
</dbReference>
<keyword evidence="2" id="KW-0808">Transferase</keyword>